<accession>A0A9P9EFG6</accession>
<evidence type="ECO:0000256" key="1">
    <source>
        <dbReference type="ARBA" id="ARBA00005725"/>
    </source>
</evidence>
<dbReference type="SUPFAM" id="SSF51735">
    <property type="entry name" value="NAD(P)-binding Rossmann-fold domains"/>
    <property type="match status" value="1"/>
</dbReference>
<gene>
    <name evidence="5" type="ORF">B0J13DRAFT_640605</name>
</gene>
<dbReference type="InterPro" id="IPR051609">
    <property type="entry name" value="NmrA/Isoflavone_reductase-like"/>
</dbReference>
<dbReference type="GO" id="GO:0016491">
    <property type="term" value="F:oxidoreductase activity"/>
    <property type="evidence" value="ECO:0007669"/>
    <property type="project" value="UniProtKB-KW"/>
</dbReference>
<dbReference type="Pfam" id="PF05368">
    <property type="entry name" value="NmrA"/>
    <property type="match status" value="1"/>
</dbReference>
<proteinExistence type="inferred from homology"/>
<keyword evidence="2" id="KW-0521">NADP</keyword>
<evidence type="ECO:0000259" key="4">
    <source>
        <dbReference type="Pfam" id="PF05368"/>
    </source>
</evidence>
<dbReference type="EMBL" id="JAGMUU010000016">
    <property type="protein sequence ID" value="KAH7136915.1"/>
    <property type="molecule type" value="Genomic_DNA"/>
</dbReference>
<dbReference type="PANTHER" id="PTHR47706">
    <property type="entry name" value="NMRA-LIKE FAMILY PROTEIN"/>
    <property type="match status" value="1"/>
</dbReference>
<dbReference type="AlphaFoldDB" id="A0A9P9EFG6"/>
<sequence>MVKIAVAGFGEISREIIKAILAEGRHDVTVLSRQDAPRTILPGLSWVKVDYHDKTQLAQALRGVHTVLSFIVVMQDQGNIAQINLIDTCVAEGVKRFAPSEWSFYSVETFAMYHGKRDVRRYLEKLNEQNKVLEYCLFIPGVLMNYLGPPEKLGGNLSYTQLFLDFGNCRAILPAGSDATVTFTTIEDVARVVVGALDYSGEWPVMGGIAASRTTISDILQLGEKIRGKSFAIETVKLADLDANIFTTSWNPVTLHPTIPVDQRELAGREFMRLSLLSLTDGVWNISSEWNQLLPNLKFTTLEEFLQESWRDN</sequence>
<dbReference type="PANTHER" id="PTHR47706:SF4">
    <property type="entry name" value="NMRA-LIKE DOMAIN-CONTAINING PROTEIN"/>
    <property type="match status" value="1"/>
</dbReference>
<evidence type="ECO:0000313" key="5">
    <source>
        <dbReference type="EMBL" id="KAH7136915.1"/>
    </source>
</evidence>
<comment type="caution">
    <text evidence="5">The sequence shown here is derived from an EMBL/GenBank/DDBJ whole genome shotgun (WGS) entry which is preliminary data.</text>
</comment>
<dbReference type="InterPro" id="IPR036291">
    <property type="entry name" value="NAD(P)-bd_dom_sf"/>
</dbReference>
<name>A0A9P9EFG6_9HYPO</name>
<protein>
    <recommendedName>
        <fullName evidence="4">NmrA-like domain-containing protein</fullName>
    </recommendedName>
</protein>
<evidence type="ECO:0000256" key="3">
    <source>
        <dbReference type="ARBA" id="ARBA00023002"/>
    </source>
</evidence>
<keyword evidence="3" id="KW-0560">Oxidoreductase</keyword>
<evidence type="ECO:0000256" key="2">
    <source>
        <dbReference type="ARBA" id="ARBA00022857"/>
    </source>
</evidence>
<dbReference type="OrthoDB" id="419598at2759"/>
<feature type="domain" description="NmrA-like" evidence="4">
    <location>
        <begin position="6"/>
        <end position="306"/>
    </location>
</feature>
<dbReference type="Gene3D" id="3.40.50.720">
    <property type="entry name" value="NAD(P)-binding Rossmann-like Domain"/>
    <property type="match status" value="1"/>
</dbReference>
<reference evidence="5" key="1">
    <citation type="journal article" date="2021" name="Nat. Commun.">
        <title>Genetic determinants of endophytism in the Arabidopsis root mycobiome.</title>
        <authorList>
            <person name="Mesny F."/>
            <person name="Miyauchi S."/>
            <person name="Thiergart T."/>
            <person name="Pickel B."/>
            <person name="Atanasova L."/>
            <person name="Karlsson M."/>
            <person name="Huettel B."/>
            <person name="Barry K.W."/>
            <person name="Haridas S."/>
            <person name="Chen C."/>
            <person name="Bauer D."/>
            <person name="Andreopoulos W."/>
            <person name="Pangilinan J."/>
            <person name="LaButti K."/>
            <person name="Riley R."/>
            <person name="Lipzen A."/>
            <person name="Clum A."/>
            <person name="Drula E."/>
            <person name="Henrissat B."/>
            <person name="Kohler A."/>
            <person name="Grigoriev I.V."/>
            <person name="Martin F.M."/>
            <person name="Hacquard S."/>
        </authorList>
    </citation>
    <scope>NUCLEOTIDE SEQUENCE</scope>
    <source>
        <strain evidence="5">MPI-CAGE-AT-0021</strain>
    </source>
</reference>
<comment type="similarity">
    <text evidence="1">Belongs to the NmrA-type oxidoreductase family. Isoflavone reductase subfamily.</text>
</comment>
<organism evidence="5 6">
    <name type="scientific">Dactylonectria estremocensis</name>
    <dbReference type="NCBI Taxonomy" id="1079267"/>
    <lineage>
        <taxon>Eukaryota</taxon>
        <taxon>Fungi</taxon>
        <taxon>Dikarya</taxon>
        <taxon>Ascomycota</taxon>
        <taxon>Pezizomycotina</taxon>
        <taxon>Sordariomycetes</taxon>
        <taxon>Hypocreomycetidae</taxon>
        <taxon>Hypocreales</taxon>
        <taxon>Nectriaceae</taxon>
        <taxon>Dactylonectria</taxon>
    </lineage>
</organism>
<dbReference type="Proteomes" id="UP000717696">
    <property type="component" value="Unassembled WGS sequence"/>
</dbReference>
<evidence type="ECO:0000313" key="6">
    <source>
        <dbReference type="Proteomes" id="UP000717696"/>
    </source>
</evidence>
<keyword evidence="6" id="KW-1185">Reference proteome</keyword>
<dbReference type="InterPro" id="IPR008030">
    <property type="entry name" value="NmrA-like"/>
</dbReference>